<comment type="function">
    <text evidence="1 12">Catalyzes the condensation of (S)-aspartate-beta-semialdehyde [(S)-ASA] and pyruvate to 4-hydroxy-tetrahydrodipicolinate (HTPA).</text>
</comment>
<feature type="active site" description="Schiff-base intermediate with substrate" evidence="12">
    <location>
        <position position="166"/>
    </location>
</feature>
<dbReference type="InterPro" id="IPR005263">
    <property type="entry name" value="DapA"/>
</dbReference>
<comment type="caution">
    <text evidence="14">The sequence shown here is derived from an EMBL/GenBank/DDBJ whole genome shotgun (WGS) entry which is preliminary data.</text>
</comment>
<dbReference type="EMBL" id="BAAABV010000002">
    <property type="protein sequence ID" value="GAA0268427.1"/>
    <property type="molecule type" value="Genomic_DNA"/>
</dbReference>
<feature type="active site" description="Proton donor/acceptor" evidence="12">
    <location>
        <position position="138"/>
    </location>
</feature>
<keyword evidence="8 12" id="KW-0457">Lysine biosynthesis</keyword>
<proteinExistence type="inferred from homology"/>
<dbReference type="Gene3D" id="3.20.20.70">
    <property type="entry name" value="Aldolase class I"/>
    <property type="match status" value="1"/>
</dbReference>
<sequence>MSAVKPFGENLTAMITPFEADGRLATDRAVALAERLLDGGCDGLVLCGTTGESPTMSAGEKSELVREVVQAVGHRAVIMVGVGTYDTEESVRLARQAERDGAHGLLVVTPYYSRPAQDGLVAHFTAVADASGLPVCLYDIPGRSVISIDFSTYVRLAEHPRIVAVKDARGDLQFASEVMAATGLAYYSGDDPLNLAWMSIGAVGFISVAGHVVPGRLRDLIRAYEDGDVFGARRIHEELLPLYRSVCQVGGVAWSKAALRITGFEAGNPRLPHVPADAVLTSEIAHVLKQYV</sequence>
<feature type="site" description="Part of a proton relay during catalysis" evidence="12">
    <location>
        <position position="49"/>
    </location>
</feature>
<evidence type="ECO:0000256" key="13">
    <source>
        <dbReference type="PIRNR" id="PIRNR001365"/>
    </source>
</evidence>
<evidence type="ECO:0000256" key="11">
    <source>
        <dbReference type="ARBA" id="ARBA00047836"/>
    </source>
</evidence>
<comment type="subcellular location">
    <subcellularLocation>
        <location evidence="12">Cytoplasm</location>
    </subcellularLocation>
</comment>
<comment type="caution">
    <text evidence="12">Was originally thought to be a dihydrodipicolinate synthase (DHDPS), catalyzing the condensation of (S)-aspartate-beta-semialdehyde [(S)-ASA] and pyruvate to dihydrodipicolinate (DHDP). However, it was shown in E.coli that the product of the enzymatic reaction is not dihydrodipicolinate but in fact (4S)-4-hydroxy-2,3,4,5-tetrahydro-(2S)-dipicolinic acid (HTPA), and that the consecutive dehydration reaction leading to DHDP is not spontaneous but catalyzed by DapB.</text>
</comment>
<dbReference type="PROSITE" id="PS00666">
    <property type="entry name" value="DHDPS_2"/>
    <property type="match status" value="1"/>
</dbReference>
<dbReference type="PANTHER" id="PTHR12128">
    <property type="entry name" value="DIHYDRODIPICOLINATE SYNTHASE"/>
    <property type="match status" value="1"/>
</dbReference>
<dbReference type="PIRSF" id="PIRSF001365">
    <property type="entry name" value="DHDPS"/>
    <property type="match status" value="1"/>
</dbReference>
<dbReference type="InterPro" id="IPR002220">
    <property type="entry name" value="DapA-like"/>
</dbReference>
<feature type="site" description="Part of a proton relay during catalysis" evidence="12">
    <location>
        <position position="112"/>
    </location>
</feature>
<comment type="subunit">
    <text evidence="12">Homotetramer; dimer of dimers.</text>
</comment>
<dbReference type="InterPro" id="IPR020625">
    <property type="entry name" value="Schiff_base-form_aldolases_AS"/>
</dbReference>
<dbReference type="NCBIfam" id="TIGR00674">
    <property type="entry name" value="dapA"/>
    <property type="match status" value="1"/>
</dbReference>
<evidence type="ECO:0000256" key="10">
    <source>
        <dbReference type="ARBA" id="ARBA00023270"/>
    </source>
</evidence>
<gene>
    <name evidence="14" type="primary">dapA_1</name>
    <name evidence="12" type="synonym">dapA</name>
    <name evidence="14" type="ORF">GCM10010302_02680</name>
</gene>
<keyword evidence="5 12" id="KW-0963">Cytoplasm</keyword>
<evidence type="ECO:0000256" key="9">
    <source>
        <dbReference type="ARBA" id="ARBA00023239"/>
    </source>
</evidence>
<keyword evidence="9 12" id="KW-0456">Lyase</keyword>
<dbReference type="PANTHER" id="PTHR12128:SF66">
    <property type="entry name" value="4-HYDROXY-2-OXOGLUTARATE ALDOLASE, MITOCHONDRIAL"/>
    <property type="match status" value="1"/>
</dbReference>
<evidence type="ECO:0000256" key="6">
    <source>
        <dbReference type="ARBA" id="ARBA00022605"/>
    </source>
</evidence>
<evidence type="ECO:0000313" key="14">
    <source>
        <dbReference type="EMBL" id="GAA0268427.1"/>
    </source>
</evidence>
<dbReference type="CDD" id="cd00950">
    <property type="entry name" value="DHDPS"/>
    <property type="match status" value="1"/>
</dbReference>
<dbReference type="Proteomes" id="UP001501867">
    <property type="component" value="Unassembled WGS sequence"/>
</dbReference>
<reference evidence="14 15" key="1">
    <citation type="journal article" date="2019" name="Int. J. Syst. Evol. Microbiol.">
        <title>The Global Catalogue of Microorganisms (GCM) 10K type strain sequencing project: providing services to taxonomists for standard genome sequencing and annotation.</title>
        <authorList>
            <consortium name="The Broad Institute Genomics Platform"/>
            <consortium name="The Broad Institute Genome Sequencing Center for Infectious Disease"/>
            <person name="Wu L."/>
            <person name="Ma J."/>
        </authorList>
    </citation>
    <scope>NUCLEOTIDE SEQUENCE [LARGE SCALE GENOMIC DNA]</scope>
    <source>
        <strain evidence="14 15">JCM 4505</strain>
    </source>
</reference>
<dbReference type="HAMAP" id="MF_00418">
    <property type="entry name" value="DapA"/>
    <property type="match status" value="1"/>
</dbReference>
<evidence type="ECO:0000256" key="12">
    <source>
        <dbReference type="HAMAP-Rule" id="MF_00418"/>
    </source>
</evidence>
<comment type="catalytic activity">
    <reaction evidence="11 12">
        <text>L-aspartate 4-semialdehyde + pyruvate = (2S,4S)-4-hydroxy-2,3,4,5-tetrahydrodipicolinate + H2O + H(+)</text>
        <dbReference type="Rhea" id="RHEA:34171"/>
        <dbReference type="ChEBI" id="CHEBI:15361"/>
        <dbReference type="ChEBI" id="CHEBI:15377"/>
        <dbReference type="ChEBI" id="CHEBI:15378"/>
        <dbReference type="ChEBI" id="CHEBI:67139"/>
        <dbReference type="ChEBI" id="CHEBI:537519"/>
        <dbReference type="EC" id="4.3.3.7"/>
    </reaction>
</comment>
<evidence type="ECO:0000256" key="2">
    <source>
        <dbReference type="ARBA" id="ARBA00005120"/>
    </source>
</evidence>
<keyword evidence="6 12" id="KW-0028">Amino-acid biosynthesis</keyword>
<comment type="similarity">
    <text evidence="3 12 13">Belongs to the DapA family.</text>
</comment>
<evidence type="ECO:0000256" key="4">
    <source>
        <dbReference type="ARBA" id="ARBA00012086"/>
    </source>
</evidence>
<evidence type="ECO:0000256" key="7">
    <source>
        <dbReference type="ARBA" id="ARBA00022915"/>
    </source>
</evidence>
<dbReference type="SMART" id="SM01130">
    <property type="entry name" value="DHDPS"/>
    <property type="match status" value="1"/>
</dbReference>
<dbReference type="InterPro" id="IPR020624">
    <property type="entry name" value="Schiff_base-form_aldolases_CS"/>
</dbReference>
<dbReference type="PRINTS" id="PR00146">
    <property type="entry name" value="DHPICSNTHASE"/>
</dbReference>
<accession>A0ABN0V093</accession>
<feature type="binding site" evidence="12">
    <location>
        <position position="206"/>
    </location>
    <ligand>
        <name>pyruvate</name>
        <dbReference type="ChEBI" id="CHEBI:15361"/>
    </ligand>
</feature>
<keyword evidence="15" id="KW-1185">Reference proteome</keyword>
<dbReference type="PROSITE" id="PS00665">
    <property type="entry name" value="DHDPS_1"/>
    <property type="match status" value="1"/>
</dbReference>
<evidence type="ECO:0000313" key="15">
    <source>
        <dbReference type="Proteomes" id="UP001501867"/>
    </source>
</evidence>
<evidence type="ECO:0000256" key="5">
    <source>
        <dbReference type="ARBA" id="ARBA00022490"/>
    </source>
</evidence>
<comment type="pathway">
    <text evidence="2 12">Amino-acid biosynthesis; L-lysine biosynthesis via DAP pathway; (S)-tetrahydrodipicolinate from L-aspartate: step 3/4.</text>
</comment>
<feature type="binding site" evidence="12">
    <location>
        <position position="50"/>
    </location>
    <ligand>
        <name>pyruvate</name>
        <dbReference type="ChEBI" id="CHEBI:15361"/>
    </ligand>
</feature>
<dbReference type="RefSeq" id="WP_344150916.1">
    <property type="nucleotide sequence ID" value="NZ_BAAABV010000002.1"/>
</dbReference>
<dbReference type="Pfam" id="PF00701">
    <property type="entry name" value="DHDPS"/>
    <property type="match status" value="1"/>
</dbReference>
<evidence type="ECO:0000256" key="8">
    <source>
        <dbReference type="ARBA" id="ARBA00023154"/>
    </source>
</evidence>
<name>A0ABN0V093_9ACTN</name>
<keyword evidence="7 12" id="KW-0220">Diaminopimelate biosynthesis</keyword>
<evidence type="ECO:0000256" key="3">
    <source>
        <dbReference type="ARBA" id="ARBA00007592"/>
    </source>
</evidence>
<organism evidence="14 15">
    <name type="scientific">Streptomyces polychromogenes</name>
    <dbReference type="NCBI Taxonomy" id="67342"/>
    <lineage>
        <taxon>Bacteria</taxon>
        <taxon>Bacillati</taxon>
        <taxon>Actinomycetota</taxon>
        <taxon>Actinomycetes</taxon>
        <taxon>Kitasatosporales</taxon>
        <taxon>Streptomycetaceae</taxon>
        <taxon>Streptomyces</taxon>
    </lineage>
</organism>
<dbReference type="SUPFAM" id="SSF51569">
    <property type="entry name" value="Aldolase"/>
    <property type="match status" value="1"/>
</dbReference>
<dbReference type="InterPro" id="IPR013785">
    <property type="entry name" value="Aldolase_TIM"/>
</dbReference>
<keyword evidence="10 12" id="KW-0704">Schiff base</keyword>
<evidence type="ECO:0000256" key="1">
    <source>
        <dbReference type="ARBA" id="ARBA00003294"/>
    </source>
</evidence>
<protein>
    <recommendedName>
        <fullName evidence="4 12">4-hydroxy-tetrahydrodipicolinate synthase</fullName>
        <shortName evidence="12">HTPA synthase</shortName>
        <ecNumber evidence="4 12">4.3.3.7</ecNumber>
    </recommendedName>
</protein>
<dbReference type="EC" id="4.3.3.7" evidence="4 12"/>